<reference evidence="1 2" key="1">
    <citation type="submission" date="2020-08" db="EMBL/GenBank/DDBJ databases">
        <title>Cohnella phylogeny.</title>
        <authorList>
            <person name="Dunlap C."/>
        </authorList>
    </citation>
    <scope>NUCLEOTIDE SEQUENCE [LARGE SCALE GENOMIC DNA]</scope>
    <source>
        <strain evidence="1 2">DSM 25239</strain>
    </source>
</reference>
<proteinExistence type="predicted"/>
<dbReference type="EMBL" id="JACJVR010000002">
    <property type="protein sequence ID" value="MBB6689862.1"/>
    <property type="molecule type" value="Genomic_DNA"/>
</dbReference>
<evidence type="ECO:0000313" key="2">
    <source>
        <dbReference type="Proteomes" id="UP000553776"/>
    </source>
</evidence>
<comment type="caution">
    <text evidence="1">The sequence shown here is derived from an EMBL/GenBank/DDBJ whole genome shotgun (WGS) entry which is preliminary data.</text>
</comment>
<sequence length="132" mass="15030">MRFGRRIYYEKETGNVIHDTGERFGDVIETTLEQDFRAYISLAERVPETVGMLQLDYGQYSQDFMECSGYRVDVSGNEPKLVFSYPDGTEESEEPVYQPPLSEQVMILKTTVAEQQQTIDDLTLAIADILGT</sequence>
<dbReference type="Proteomes" id="UP000553776">
    <property type="component" value="Unassembled WGS sequence"/>
</dbReference>
<protein>
    <submittedName>
        <fullName evidence="1">Uncharacterized protein</fullName>
    </submittedName>
</protein>
<dbReference type="RefSeq" id="WP_185133894.1">
    <property type="nucleotide sequence ID" value="NZ_JACJVR010000002.1"/>
</dbReference>
<keyword evidence="2" id="KW-1185">Reference proteome</keyword>
<name>A0A841TSQ5_9BACL</name>
<evidence type="ECO:0000313" key="1">
    <source>
        <dbReference type="EMBL" id="MBB6689862.1"/>
    </source>
</evidence>
<organism evidence="1 2">
    <name type="scientific">Cohnella xylanilytica</name>
    <dbReference type="NCBI Taxonomy" id="557555"/>
    <lineage>
        <taxon>Bacteria</taxon>
        <taxon>Bacillati</taxon>
        <taxon>Bacillota</taxon>
        <taxon>Bacilli</taxon>
        <taxon>Bacillales</taxon>
        <taxon>Paenibacillaceae</taxon>
        <taxon>Cohnella</taxon>
    </lineage>
</organism>
<accession>A0A841TSQ5</accession>
<dbReference type="AlphaFoldDB" id="A0A841TSQ5"/>
<gene>
    <name evidence="1" type="ORF">H7B90_00460</name>
</gene>